<proteinExistence type="predicted"/>
<dbReference type="EMBL" id="MNZM01000120">
    <property type="protein sequence ID" value="OIP82220.1"/>
    <property type="molecule type" value="Genomic_DNA"/>
</dbReference>
<comment type="caution">
    <text evidence="2">The sequence shown here is derived from an EMBL/GenBank/DDBJ whole genome shotgun (WGS) entry which is preliminary data.</text>
</comment>
<protein>
    <recommendedName>
        <fullName evidence="4">Transglycosylase SLT domain-containing protein</fullName>
    </recommendedName>
</protein>
<feature type="transmembrane region" description="Helical" evidence="1">
    <location>
        <begin position="6"/>
        <end position="24"/>
    </location>
</feature>
<evidence type="ECO:0000256" key="1">
    <source>
        <dbReference type="SAM" id="Phobius"/>
    </source>
</evidence>
<evidence type="ECO:0000313" key="2">
    <source>
        <dbReference type="EMBL" id="OIP82220.1"/>
    </source>
</evidence>
<keyword evidence="1" id="KW-0472">Membrane</keyword>
<organism evidence="2 3">
    <name type="scientific">Candidatus Roizmanbacteria bacterium CG2_30_33_16</name>
    <dbReference type="NCBI Taxonomy" id="1805340"/>
    <lineage>
        <taxon>Bacteria</taxon>
        <taxon>Candidatus Roizmaniibacteriota</taxon>
    </lineage>
</organism>
<evidence type="ECO:0008006" key="4">
    <source>
        <dbReference type="Google" id="ProtNLM"/>
    </source>
</evidence>
<accession>A0A1J5HCF0</accession>
<dbReference type="AlphaFoldDB" id="A0A1J5HCF0"/>
<keyword evidence="1" id="KW-1133">Transmembrane helix</keyword>
<keyword evidence="1" id="KW-0812">Transmembrane</keyword>
<reference evidence="2 3" key="1">
    <citation type="journal article" date="2016" name="Environ. Microbiol.">
        <title>Genomic resolution of a cold subsurface aquifer community provides metabolic insights for novel microbes adapted to high CO concentrations.</title>
        <authorList>
            <person name="Probst A.J."/>
            <person name="Castelle C.J."/>
            <person name="Singh A."/>
            <person name="Brown C.T."/>
            <person name="Anantharaman K."/>
            <person name="Sharon I."/>
            <person name="Hug L.A."/>
            <person name="Burstein D."/>
            <person name="Emerson J.B."/>
            <person name="Thomas B.C."/>
            <person name="Banfield J.F."/>
        </authorList>
    </citation>
    <scope>NUCLEOTIDE SEQUENCE [LARGE SCALE GENOMIC DNA]</scope>
    <source>
        <strain evidence="2">CG2_30_33_16</strain>
    </source>
</reference>
<sequence>MNTKKLIFFALSILLVLSILFFWLSNLPKNPIKKTSSLYPTVSANSKSSPLPERKQRGVLDPKPSIIYPTPPMVDMLKITQQLPYSSDNLTITYSPILEQIIATYQTDKAEEEFNQWIKQENLTKNKQDLIDQRVIVIKNKDELSYQKDAEKVFSFNRELGLILTPTVNIVNPTPNNNDYQKNQSPQLLADLFNLLFNFKSSNIISPETIQPTIDFNFPTETINQSLNNPSPTITPSSNTPLPTIGTPKENATRIIDDNVHLVVPVTAMKNLFNEIGTKVGVPPKIIEGIMQMESQGSLSYSDAKVINYSNPGVSIPGCGPNVCSATGPMQMTTDRDANGLPCPKCCWNGKCSCPNAWAGYGKAVNTYGNYTHTPNPCNLRDNVYAAALKLKTNSRATSSTSWTQQETYRAGRSYLGDCTVPFPRLGNRTYCEFLWWYYNRI</sequence>
<name>A0A1J5HCF0_9BACT</name>
<evidence type="ECO:0000313" key="3">
    <source>
        <dbReference type="Proteomes" id="UP000183758"/>
    </source>
</evidence>
<dbReference type="Proteomes" id="UP000183758">
    <property type="component" value="Unassembled WGS sequence"/>
</dbReference>
<gene>
    <name evidence="2" type="ORF">AUK04_05060</name>
</gene>